<name>A0A0P0XII9_ORYSJ</name>
<reference evidence="2" key="1">
    <citation type="journal article" date="2005" name="Nature">
        <title>The map-based sequence of the rice genome.</title>
        <authorList>
            <consortium name="International rice genome sequencing project (IRGSP)"/>
            <person name="Matsumoto T."/>
            <person name="Wu J."/>
            <person name="Kanamori H."/>
            <person name="Katayose Y."/>
            <person name="Fujisawa M."/>
            <person name="Namiki N."/>
            <person name="Mizuno H."/>
            <person name="Yamamoto K."/>
            <person name="Antonio B.A."/>
            <person name="Baba T."/>
            <person name="Sakata K."/>
            <person name="Nagamura Y."/>
            <person name="Aoki H."/>
            <person name="Arikawa K."/>
            <person name="Arita K."/>
            <person name="Bito T."/>
            <person name="Chiden Y."/>
            <person name="Fujitsuka N."/>
            <person name="Fukunaka R."/>
            <person name="Hamada M."/>
            <person name="Harada C."/>
            <person name="Hayashi A."/>
            <person name="Hijishita S."/>
            <person name="Honda M."/>
            <person name="Hosokawa S."/>
            <person name="Ichikawa Y."/>
            <person name="Idonuma A."/>
            <person name="Iijima M."/>
            <person name="Ikeda M."/>
            <person name="Ikeno M."/>
            <person name="Ito K."/>
            <person name="Ito S."/>
            <person name="Ito T."/>
            <person name="Ito Y."/>
            <person name="Ito Y."/>
            <person name="Iwabuchi A."/>
            <person name="Kamiya K."/>
            <person name="Karasawa W."/>
            <person name="Kurita K."/>
            <person name="Katagiri S."/>
            <person name="Kikuta A."/>
            <person name="Kobayashi H."/>
            <person name="Kobayashi N."/>
            <person name="Machita K."/>
            <person name="Maehara T."/>
            <person name="Masukawa M."/>
            <person name="Mizubayashi T."/>
            <person name="Mukai Y."/>
            <person name="Nagasaki H."/>
            <person name="Nagata Y."/>
            <person name="Naito S."/>
            <person name="Nakashima M."/>
            <person name="Nakama Y."/>
            <person name="Nakamichi Y."/>
            <person name="Nakamura M."/>
            <person name="Meguro A."/>
            <person name="Negishi M."/>
            <person name="Ohta I."/>
            <person name="Ohta T."/>
            <person name="Okamoto M."/>
            <person name="Ono N."/>
            <person name="Saji S."/>
            <person name="Sakaguchi M."/>
            <person name="Sakai K."/>
            <person name="Shibata M."/>
            <person name="Shimokawa T."/>
            <person name="Song J."/>
            <person name="Takazaki Y."/>
            <person name="Terasawa K."/>
            <person name="Tsugane M."/>
            <person name="Tsuji K."/>
            <person name="Ueda S."/>
            <person name="Waki K."/>
            <person name="Yamagata H."/>
            <person name="Yamamoto M."/>
            <person name="Yamamoto S."/>
            <person name="Yamane H."/>
            <person name="Yoshiki S."/>
            <person name="Yoshihara R."/>
            <person name="Yukawa K."/>
            <person name="Zhong H."/>
            <person name="Yano M."/>
            <person name="Yuan Q."/>
            <person name="Ouyang S."/>
            <person name="Liu J."/>
            <person name="Jones K.M."/>
            <person name="Gansberger K."/>
            <person name="Moffat K."/>
            <person name="Hill J."/>
            <person name="Bera J."/>
            <person name="Fadrosh D."/>
            <person name="Jin S."/>
            <person name="Johri S."/>
            <person name="Kim M."/>
            <person name="Overton L."/>
            <person name="Reardon M."/>
            <person name="Tsitrin T."/>
            <person name="Vuong H."/>
            <person name="Weaver B."/>
            <person name="Ciecko A."/>
            <person name="Tallon L."/>
            <person name="Jackson J."/>
            <person name="Pai G."/>
            <person name="Aken S.V."/>
            <person name="Utterback T."/>
            <person name="Reidmuller S."/>
            <person name="Feldblyum T."/>
            <person name="Hsiao J."/>
            <person name="Zismann V."/>
            <person name="Iobst S."/>
            <person name="de Vazeille A.R."/>
            <person name="Buell C.R."/>
            <person name="Ying K."/>
            <person name="Li Y."/>
            <person name="Lu T."/>
            <person name="Huang Y."/>
            <person name="Zhao Q."/>
            <person name="Feng Q."/>
            <person name="Zhang L."/>
            <person name="Zhu J."/>
            <person name="Weng Q."/>
            <person name="Mu J."/>
            <person name="Lu Y."/>
            <person name="Fan D."/>
            <person name="Liu Y."/>
            <person name="Guan J."/>
            <person name="Zhang Y."/>
            <person name="Yu S."/>
            <person name="Liu X."/>
            <person name="Zhang Y."/>
            <person name="Hong G."/>
            <person name="Han B."/>
            <person name="Choisne N."/>
            <person name="Demange N."/>
            <person name="Orjeda G."/>
            <person name="Samain S."/>
            <person name="Cattolico L."/>
            <person name="Pelletier E."/>
            <person name="Couloux A."/>
            <person name="Segurens B."/>
            <person name="Wincker P."/>
            <person name="D'Hont A."/>
            <person name="Scarpelli C."/>
            <person name="Weissenbach J."/>
            <person name="Salanoubat M."/>
            <person name="Quetier F."/>
            <person name="Yu Y."/>
            <person name="Kim H.R."/>
            <person name="Rambo T."/>
            <person name="Currie J."/>
            <person name="Collura K."/>
            <person name="Luo M."/>
            <person name="Yang T."/>
            <person name="Ammiraju J.S.S."/>
            <person name="Engler F."/>
            <person name="Soderlund C."/>
            <person name="Wing R.A."/>
            <person name="Palmer L.E."/>
            <person name="de la Bastide M."/>
            <person name="Spiegel L."/>
            <person name="Nascimento L."/>
            <person name="Zutavern T."/>
            <person name="O'Shaughnessy A."/>
            <person name="Dike S."/>
            <person name="Dedhia N."/>
            <person name="Preston R."/>
            <person name="Balija V."/>
            <person name="McCombie W.R."/>
            <person name="Chow T."/>
            <person name="Chen H."/>
            <person name="Chung M."/>
            <person name="Chen C."/>
            <person name="Shaw J."/>
            <person name="Wu H."/>
            <person name="Hsiao K."/>
            <person name="Chao Y."/>
            <person name="Chu M."/>
            <person name="Cheng C."/>
            <person name="Hour A."/>
            <person name="Lee P."/>
            <person name="Lin S."/>
            <person name="Lin Y."/>
            <person name="Liou J."/>
            <person name="Liu S."/>
            <person name="Hsing Y."/>
            <person name="Raghuvanshi S."/>
            <person name="Mohanty A."/>
            <person name="Bharti A.K."/>
            <person name="Gaur A."/>
            <person name="Gupta V."/>
            <person name="Kumar D."/>
            <person name="Ravi V."/>
            <person name="Vij S."/>
            <person name="Kapur A."/>
            <person name="Khurana P."/>
            <person name="Khurana P."/>
            <person name="Khurana J.P."/>
            <person name="Tyagi A.K."/>
            <person name="Gaikwad K."/>
            <person name="Singh A."/>
            <person name="Dalal V."/>
            <person name="Srivastava S."/>
            <person name="Dixit A."/>
            <person name="Pal A.K."/>
            <person name="Ghazi I.A."/>
            <person name="Yadav M."/>
            <person name="Pandit A."/>
            <person name="Bhargava A."/>
            <person name="Sureshbabu K."/>
            <person name="Batra K."/>
            <person name="Sharma T.R."/>
            <person name="Mohapatra T."/>
            <person name="Singh N.K."/>
            <person name="Messing J."/>
            <person name="Nelson A.B."/>
            <person name="Fuks G."/>
            <person name="Kavchok S."/>
            <person name="Keizer G."/>
            <person name="Linton E."/>
            <person name="Llaca V."/>
            <person name="Song R."/>
            <person name="Tanyolac B."/>
            <person name="Young S."/>
            <person name="Ho-Il K."/>
            <person name="Hahn J.H."/>
            <person name="Sangsakoo G."/>
            <person name="Vanavichit A."/>
            <person name="de Mattos Luiz.A.T."/>
            <person name="Zimmer P.D."/>
            <person name="Malone G."/>
            <person name="Dellagostin O."/>
            <person name="de Oliveira A.C."/>
            <person name="Bevan M."/>
            <person name="Bancroft I."/>
            <person name="Minx P."/>
            <person name="Cordum H."/>
            <person name="Wilson R."/>
            <person name="Cheng Z."/>
            <person name="Jin W."/>
            <person name="Jiang J."/>
            <person name="Leong S.A."/>
            <person name="Iwama H."/>
            <person name="Gojobori T."/>
            <person name="Itoh T."/>
            <person name="Niimura Y."/>
            <person name="Fujii Y."/>
            <person name="Habara T."/>
            <person name="Sakai H."/>
            <person name="Sato Y."/>
            <person name="Wilson G."/>
            <person name="Kumar K."/>
            <person name="McCouch S."/>
            <person name="Juretic N."/>
            <person name="Hoen D."/>
            <person name="Wright S."/>
            <person name="Bruskiewich R."/>
            <person name="Bureau T."/>
            <person name="Miyao A."/>
            <person name="Hirochika H."/>
            <person name="Nishikawa T."/>
            <person name="Kadowaki K."/>
            <person name="Sugiura M."/>
            <person name="Burr B."/>
            <person name="Sasaki T."/>
        </authorList>
    </citation>
    <scope>NUCLEOTIDE SEQUENCE [LARGE SCALE GENOMIC DNA]</scope>
    <source>
        <strain evidence="2">cv. Nipponbare</strain>
    </source>
</reference>
<dbReference type="Gramene" id="Os08t0503300-00">
    <property type="protein sequence ID" value="Os08t0503300-00"/>
    <property type="gene ID" value="Os08g0503300"/>
</dbReference>
<dbReference type="Proteomes" id="UP000059680">
    <property type="component" value="Chromosome 8"/>
</dbReference>
<proteinExistence type="predicted"/>
<dbReference type="AlphaFoldDB" id="A0A0P0XII9"/>
<keyword evidence="2" id="KW-1185">Reference proteome</keyword>
<reference evidence="1 2" key="2">
    <citation type="journal article" date="2013" name="Plant Cell Physiol.">
        <title>Rice Annotation Project Database (RAP-DB): an integrative and interactive database for rice genomics.</title>
        <authorList>
            <person name="Sakai H."/>
            <person name="Lee S.S."/>
            <person name="Tanaka T."/>
            <person name="Numa H."/>
            <person name="Kim J."/>
            <person name="Kawahara Y."/>
            <person name="Wakimoto H."/>
            <person name="Yang C.C."/>
            <person name="Iwamoto M."/>
            <person name="Abe T."/>
            <person name="Yamada Y."/>
            <person name="Muto A."/>
            <person name="Inokuchi H."/>
            <person name="Ikemura T."/>
            <person name="Matsumoto T."/>
            <person name="Sasaki T."/>
            <person name="Itoh T."/>
        </authorList>
    </citation>
    <scope>NUCLEOTIDE SEQUENCE [LARGE SCALE GENOMIC DNA]</scope>
    <source>
        <strain evidence="2">cv. Nipponbare</strain>
    </source>
</reference>
<dbReference type="InParanoid" id="A0A0P0XII9"/>
<dbReference type="PaxDb" id="39947-A0A0P0XII9"/>
<organism evidence="1 2">
    <name type="scientific">Oryza sativa subsp. japonica</name>
    <name type="common">Rice</name>
    <dbReference type="NCBI Taxonomy" id="39947"/>
    <lineage>
        <taxon>Eukaryota</taxon>
        <taxon>Viridiplantae</taxon>
        <taxon>Streptophyta</taxon>
        <taxon>Embryophyta</taxon>
        <taxon>Tracheophyta</taxon>
        <taxon>Spermatophyta</taxon>
        <taxon>Magnoliopsida</taxon>
        <taxon>Liliopsida</taxon>
        <taxon>Poales</taxon>
        <taxon>Poaceae</taxon>
        <taxon>BOP clade</taxon>
        <taxon>Oryzoideae</taxon>
        <taxon>Oryzeae</taxon>
        <taxon>Oryzinae</taxon>
        <taxon>Oryza</taxon>
        <taxon>Oryza sativa</taxon>
    </lineage>
</organism>
<dbReference type="EMBL" id="AP014964">
    <property type="protein sequence ID" value="BAT06135.1"/>
    <property type="molecule type" value="Genomic_DNA"/>
</dbReference>
<gene>
    <name evidence="1" type="ordered locus">Os08g0503300</name>
    <name evidence="1" type="ORF">OSNPB_080503300</name>
</gene>
<evidence type="ECO:0000313" key="1">
    <source>
        <dbReference type="EMBL" id="BAT06135.1"/>
    </source>
</evidence>
<reference evidence="1 2" key="3">
    <citation type="journal article" date="2013" name="Rice">
        <title>Improvement of the Oryza sativa Nipponbare reference genome using next generation sequence and optical map data.</title>
        <authorList>
            <person name="Kawahara Y."/>
            <person name="de la Bastide M."/>
            <person name="Hamilton J.P."/>
            <person name="Kanamori H."/>
            <person name="McCombie W.R."/>
            <person name="Ouyang S."/>
            <person name="Schwartz D.C."/>
            <person name="Tanaka T."/>
            <person name="Wu J."/>
            <person name="Zhou S."/>
            <person name="Childs K.L."/>
            <person name="Davidson R.M."/>
            <person name="Lin H."/>
            <person name="Quesada-Ocampo L."/>
            <person name="Vaillancourt B."/>
            <person name="Sakai H."/>
            <person name="Lee S.S."/>
            <person name="Kim J."/>
            <person name="Numa H."/>
            <person name="Itoh T."/>
            <person name="Buell C.R."/>
            <person name="Matsumoto T."/>
        </authorList>
    </citation>
    <scope>NUCLEOTIDE SEQUENCE [LARGE SCALE GENOMIC DNA]</scope>
    <source>
        <strain evidence="2">cv. Nipponbare</strain>
    </source>
</reference>
<accession>A0A0P0XII9</accession>
<sequence>MFQMLPPRLAFSTRFSCGGGGGGAVVVSGERLAVDARRNDPDEMKNEAEIVPSSCKLVKRCALLFRNQLRRIRAKVEEWIQ</sequence>
<protein>
    <submittedName>
        <fullName evidence="1">Os08g0503300 protein</fullName>
    </submittedName>
</protein>
<evidence type="ECO:0000313" key="2">
    <source>
        <dbReference type="Proteomes" id="UP000059680"/>
    </source>
</evidence>